<proteinExistence type="predicted"/>
<keyword evidence="3" id="KW-0233">DNA recombination</keyword>
<dbReference type="GO" id="GO:0000150">
    <property type="term" value="F:DNA strand exchange activity"/>
    <property type="evidence" value="ECO:0007669"/>
    <property type="project" value="InterPro"/>
</dbReference>
<dbReference type="Gene3D" id="3.40.50.1390">
    <property type="entry name" value="Resolvase, N-terminal catalytic domain"/>
    <property type="match status" value="1"/>
</dbReference>
<evidence type="ECO:0000256" key="3">
    <source>
        <dbReference type="ARBA" id="ARBA00023172"/>
    </source>
</evidence>
<sequence length="224" mass="24903">MTIVKLGQLGATVYQGLHGGFSERVQMGQRAVIYCRVSTADQSCLRQKDELKRFAERAGYEVSGIFMETGSGVRVDRAERRKVMALAQAREIDVILVTELSRWGRSTIDLISTLQELESYRVSLIAITGMMFDLATPHGRMLATVLAGIAEFERDLISERVKSGLAAAKARGKVLGRQKGERPKSDRLAPKVLALVAEKRSYRWIARDLGISKNTVAAIVHRER</sequence>
<dbReference type="GO" id="GO:0015074">
    <property type="term" value="P:DNA integration"/>
    <property type="evidence" value="ECO:0007669"/>
    <property type="project" value="UniProtKB-KW"/>
</dbReference>
<dbReference type="Pfam" id="PF00239">
    <property type="entry name" value="Resolvase"/>
    <property type="match status" value="1"/>
</dbReference>
<evidence type="ECO:0000256" key="1">
    <source>
        <dbReference type="ARBA" id="ARBA00022908"/>
    </source>
</evidence>
<accession>Q5HXI8</accession>
<keyword evidence="1" id="KW-0229">DNA integration</keyword>
<dbReference type="GO" id="GO:0003677">
    <property type="term" value="F:DNA binding"/>
    <property type="evidence" value="ECO:0007669"/>
    <property type="project" value="UniProtKB-KW"/>
</dbReference>
<protein>
    <submittedName>
        <fullName evidence="7">DNA integration/recombination/invertion protein</fullName>
    </submittedName>
</protein>
<keyword evidence="8" id="KW-1185">Reference proteome</keyword>
<name>Q5HXI8_GLUOX</name>
<feature type="active site" description="O-(5'-phospho-DNA)-serine intermediate" evidence="4 5">
    <location>
        <position position="38"/>
    </location>
</feature>
<keyword evidence="2" id="KW-0238">DNA-binding</keyword>
<dbReference type="PROSITE" id="PS51736">
    <property type="entry name" value="RECOMBINASES_3"/>
    <property type="match status" value="1"/>
</dbReference>
<gene>
    <name evidence="7" type="ordered locus">GOX2701</name>
</gene>
<keyword evidence="7" id="KW-0614">Plasmid</keyword>
<dbReference type="Proteomes" id="UP000006375">
    <property type="component" value="Plasmid pGOX3"/>
</dbReference>
<evidence type="ECO:0000256" key="4">
    <source>
        <dbReference type="PIRSR" id="PIRSR606118-50"/>
    </source>
</evidence>
<dbReference type="InterPro" id="IPR006118">
    <property type="entry name" value="Recombinase_CS"/>
</dbReference>
<feature type="domain" description="Resolvase/invertase-type recombinase catalytic" evidence="6">
    <location>
        <begin position="30"/>
        <end position="172"/>
    </location>
</feature>
<dbReference type="KEGG" id="gox:GOX2701"/>
<dbReference type="SUPFAM" id="SSF53041">
    <property type="entry name" value="Resolvase-like"/>
    <property type="match status" value="1"/>
</dbReference>
<organism evidence="7 8">
    <name type="scientific">Gluconobacter oxydans (strain 621H)</name>
    <name type="common">Gluconobacter suboxydans</name>
    <dbReference type="NCBI Taxonomy" id="290633"/>
    <lineage>
        <taxon>Bacteria</taxon>
        <taxon>Pseudomonadati</taxon>
        <taxon>Pseudomonadota</taxon>
        <taxon>Alphaproteobacteria</taxon>
        <taxon>Acetobacterales</taxon>
        <taxon>Acetobacteraceae</taxon>
        <taxon>Gluconobacter</taxon>
    </lineage>
</organism>
<dbReference type="CDD" id="cd03768">
    <property type="entry name" value="SR_ResInv"/>
    <property type="match status" value="1"/>
</dbReference>
<dbReference type="AlphaFoldDB" id="Q5HXI8"/>
<dbReference type="InterPro" id="IPR036162">
    <property type="entry name" value="Resolvase-like_N_sf"/>
</dbReference>
<dbReference type="InterPro" id="IPR050639">
    <property type="entry name" value="SSR_resolvase"/>
</dbReference>
<dbReference type="SMART" id="SM00857">
    <property type="entry name" value="Resolvase"/>
    <property type="match status" value="1"/>
</dbReference>
<dbReference type="PANTHER" id="PTHR30461:SF2">
    <property type="entry name" value="SERINE RECOMBINASE PINE-RELATED"/>
    <property type="match status" value="1"/>
</dbReference>
<geneLocation type="plasmid" evidence="7 8">
    <name>pGOX3</name>
</geneLocation>
<reference evidence="7 8" key="1">
    <citation type="journal article" date="2005" name="Nat. Biotechnol.">
        <title>Complete genome sequence of the acetic acid bacterium Gluconobacter oxydans.</title>
        <authorList>
            <person name="Prust C."/>
            <person name="Hoffmeister M."/>
            <person name="Liesegang H."/>
            <person name="Wiezer A."/>
            <person name="Fricke W.F."/>
            <person name="Ehrenreich A."/>
            <person name="Gottschalk G."/>
            <person name="Deppenmeier U."/>
        </authorList>
    </citation>
    <scope>NUCLEOTIDE SEQUENCE [LARGE SCALE GENOMIC DNA]</scope>
    <source>
        <strain evidence="8">621H</strain>
        <plasmid evidence="8">Plasmid pGOX3</plasmid>
    </source>
</reference>
<evidence type="ECO:0000256" key="5">
    <source>
        <dbReference type="PROSITE-ProRule" id="PRU10137"/>
    </source>
</evidence>
<dbReference type="PROSITE" id="PS00397">
    <property type="entry name" value="RECOMBINASES_1"/>
    <property type="match status" value="1"/>
</dbReference>
<evidence type="ECO:0000259" key="6">
    <source>
        <dbReference type="PROSITE" id="PS51736"/>
    </source>
</evidence>
<evidence type="ECO:0000313" key="7">
    <source>
        <dbReference type="EMBL" id="AAW59765.1"/>
    </source>
</evidence>
<dbReference type="HOGENOM" id="CLU_010686_8_2_5"/>
<evidence type="ECO:0000256" key="2">
    <source>
        <dbReference type="ARBA" id="ARBA00023125"/>
    </source>
</evidence>
<evidence type="ECO:0000313" key="8">
    <source>
        <dbReference type="Proteomes" id="UP000006375"/>
    </source>
</evidence>
<dbReference type="EMBL" id="CP000006">
    <property type="protein sequence ID" value="AAW59765.1"/>
    <property type="molecule type" value="Genomic_DNA"/>
</dbReference>
<dbReference type="InterPro" id="IPR006119">
    <property type="entry name" value="Resolv_N"/>
</dbReference>
<dbReference type="PANTHER" id="PTHR30461">
    <property type="entry name" value="DNA-INVERTASE FROM LAMBDOID PROPHAGE"/>
    <property type="match status" value="1"/>
</dbReference>